<reference evidence="3" key="1">
    <citation type="journal article" date="2019" name="Int. J. Syst. Evol. Microbiol.">
        <title>The Global Catalogue of Microorganisms (GCM) 10K type strain sequencing project: providing services to taxonomists for standard genome sequencing and annotation.</title>
        <authorList>
            <consortium name="The Broad Institute Genomics Platform"/>
            <consortium name="The Broad Institute Genome Sequencing Center for Infectious Disease"/>
            <person name="Wu L."/>
            <person name="Ma J."/>
        </authorList>
    </citation>
    <scope>NUCLEOTIDE SEQUENCE [LARGE SCALE GENOMIC DNA]</scope>
    <source>
        <strain evidence="3">JCM 17442</strain>
    </source>
</reference>
<dbReference type="Proteomes" id="UP001501594">
    <property type="component" value="Unassembled WGS sequence"/>
</dbReference>
<keyword evidence="2" id="KW-0689">Ribosomal protein</keyword>
<keyword evidence="2" id="KW-0687">Ribonucleoprotein</keyword>
<evidence type="ECO:0000259" key="1">
    <source>
        <dbReference type="Pfam" id="PF18096"/>
    </source>
</evidence>
<evidence type="ECO:0000313" key="2">
    <source>
        <dbReference type="EMBL" id="GAA4266454.1"/>
    </source>
</evidence>
<dbReference type="InterPro" id="IPR029063">
    <property type="entry name" value="SAM-dependent_MTases_sf"/>
</dbReference>
<dbReference type="EMBL" id="BAABAU010000001">
    <property type="protein sequence ID" value="GAA4266454.1"/>
    <property type="molecule type" value="Genomic_DNA"/>
</dbReference>
<dbReference type="GO" id="GO:0032259">
    <property type="term" value="P:methylation"/>
    <property type="evidence" value="ECO:0007669"/>
    <property type="project" value="UniProtKB-KW"/>
</dbReference>
<gene>
    <name evidence="2" type="ORF">GCM10022256_20660</name>
</gene>
<accession>A0ABP8E333</accession>
<evidence type="ECO:0000313" key="3">
    <source>
        <dbReference type="Proteomes" id="UP001501594"/>
    </source>
</evidence>
<dbReference type="RefSeq" id="WP_344795683.1">
    <property type="nucleotide sequence ID" value="NZ_BAABAU010000001.1"/>
</dbReference>
<dbReference type="GO" id="GO:0005840">
    <property type="term" value="C:ribosome"/>
    <property type="evidence" value="ECO:0007669"/>
    <property type="project" value="UniProtKB-KW"/>
</dbReference>
<feature type="domain" description="THUMP-like" evidence="1">
    <location>
        <begin position="322"/>
        <end position="394"/>
    </location>
</feature>
<dbReference type="Gene3D" id="3.40.50.150">
    <property type="entry name" value="Vaccinia Virus protein VP39"/>
    <property type="match status" value="1"/>
</dbReference>
<protein>
    <submittedName>
        <fullName evidence="2">50S ribosomal protein L11 methyltransferase</fullName>
    </submittedName>
</protein>
<keyword evidence="3" id="KW-1185">Reference proteome</keyword>
<keyword evidence="2" id="KW-0808">Transferase</keyword>
<comment type="caution">
    <text evidence="2">The sequence shown here is derived from an EMBL/GenBank/DDBJ whole genome shotgun (WGS) entry which is preliminary data.</text>
</comment>
<dbReference type="GO" id="GO:0008168">
    <property type="term" value="F:methyltransferase activity"/>
    <property type="evidence" value="ECO:0007669"/>
    <property type="project" value="UniProtKB-KW"/>
</dbReference>
<sequence length="398" mass="42851">MQPTELRELLTVDGLRLLDSLPAFDQKADVVQQVARLRKEGHSPSLVAAVLTQARLRAKGRSKFGDFADRMLFTEAGLEQATRLPVASTHAGRFRRAGLRRIADLGCGIGGDALALAALDLGVVAVDRDEVTAAIATYNLAPWPAAEVRLGAAEEADLDGVDGVFLDPARRTEGHSSTRRLQDPADWSPALDTAFAFAERLPTGVKLGPGVDRELLPSDAECQWISVDRSVVEVGVWFGALARPGIRRAALVLGAHGPAELTAAGDSDDVEVGDLDEYVYEPDGGVIRARLIGDLARLIGARTISRDIAYLSGPTAVATPFAQCFRVVETFPLDEKRLRQELKKRGIGRVEIKKRGVDIDPAAFRKRLQLSGANEATLILTRVAGHHTALLCERVQPA</sequence>
<dbReference type="Pfam" id="PF18096">
    <property type="entry name" value="Thump_like"/>
    <property type="match status" value="1"/>
</dbReference>
<organism evidence="2 3">
    <name type="scientific">Frondihabitans peucedani</name>
    <dbReference type="NCBI Taxonomy" id="598626"/>
    <lineage>
        <taxon>Bacteria</taxon>
        <taxon>Bacillati</taxon>
        <taxon>Actinomycetota</taxon>
        <taxon>Actinomycetes</taxon>
        <taxon>Micrococcales</taxon>
        <taxon>Microbacteriaceae</taxon>
        <taxon>Frondihabitans</taxon>
    </lineage>
</organism>
<dbReference type="SUPFAM" id="SSF53335">
    <property type="entry name" value="S-adenosyl-L-methionine-dependent methyltransferases"/>
    <property type="match status" value="1"/>
</dbReference>
<proteinExistence type="predicted"/>
<keyword evidence="2" id="KW-0489">Methyltransferase</keyword>
<dbReference type="InterPro" id="IPR041497">
    <property type="entry name" value="Thump-like"/>
</dbReference>
<name>A0ABP8E333_9MICO</name>